<dbReference type="InterPro" id="IPR018448">
    <property type="entry name" value="TatB"/>
</dbReference>
<feature type="compositionally biased region" description="Basic and acidic residues" evidence="10">
    <location>
        <begin position="98"/>
        <end position="109"/>
    </location>
</feature>
<dbReference type="PRINTS" id="PR01506">
    <property type="entry name" value="TATBPROTEIN"/>
</dbReference>
<comment type="similarity">
    <text evidence="9">Belongs to the TatB family.</text>
</comment>
<evidence type="ECO:0000256" key="8">
    <source>
        <dbReference type="ARBA" id="ARBA00023136"/>
    </source>
</evidence>
<name>A0AB36RND5_9CORY</name>
<gene>
    <name evidence="9 13" type="primary">tatB</name>
    <name evidence="13" type="ORF">CKJ80_01465</name>
    <name evidence="12" type="ORF">CKJ81_02670</name>
</gene>
<dbReference type="Proteomes" id="UP000218281">
    <property type="component" value="Unassembled WGS sequence"/>
</dbReference>
<evidence type="ECO:0000256" key="7">
    <source>
        <dbReference type="ARBA" id="ARBA00023010"/>
    </source>
</evidence>
<feature type="compositionally biased region" description="Basic and acidic residues" evidence="10">
    <location>
        <begin position="131"/>
        <end position="142"/>
    </location>
</feature>
<dbReference type="Proteomes" id="UP000218041">
    <property type="component" value="Unassembled WGS sequence"/>
</dbReference>
<evidence type="ECO:0000256" key="2">
    <source>
        <dbReference type="ARBA" id="ARBA00022448"/>
    </source>
</evidence>
<evidence type="ECO:0000256" key="3">
    <source>
        <dbReference type="ARBA" id="ARBA00022475"/>
    </source>
</evidence>
<dbReference type="HAMAP" id="MF_00237">
    <property type="entry name" value="TatB"/>
    <property type="match status" value="1"/>
</dbReference>
<dbReference type="GO" id="GO:0043953">
    <property type="term" value="P:protein transport by the Tat complex"/>
    <property type="evidence" value="ECO:0007669"/>
    <property type="project" value="UniProtKB-UniRule"/>
</dbReference>
<dbReference type="EMBL" id="NSGP01000002">
    <property type="protein sequence ID" value="PAT11350.1"/>
    <property type="molecule type" value="Genomic_DNA"/>
</dbReference>
<keyword evidence="3 9" id="KW-1003">Cell membrane</keyword>
<keyword evidence="7 9" id="KW-0811">Translocation</keyword>
<protein>
    <recommendedName>
        <fullName evidence="9">Sec-independent protein translocase protein TatB</fullName>
    </recommendedName>
</protein>
<evidence type="ECO:0000256" key="11">
    <source>
        <dbReference type="SAM" id="Phobius"/>
    </source>
</evidence>
<comment type="subcellular location">
    <subcellularLocation>
        <location evidence="9">Cell membrane</location>
        <topology evidence="9">Single-pass membrane protein</topology>
    </subcellularLocation>
    <subcellularLocation>
        <location evidence="1">Membrane</location>
        <topology evidence="1">Single-pass membrane protein</topology>
    </subcellularLocation>
</comment>
<dbReference type="Gene3D" id="1.20.5.3310">
    <property type="match status" value="1"/>
</dbReference>
<keyword evidence="8 9" id="KW-0472">Membrane</keyword>
<evidence type="ECO:0000313" key="14">
    <source>
        <dbReference type="Proteomes" id="UP000218041"/>
    </source>
</evidence>
<feature type="region of interest" description="Disordered" evidence="10">
    <location>
        <begin position="85"/>
        <end position="154"/>
    </location>
</feature>
<dbReference type="RefSeq" id="WP_095535112.1">
    <property type="nucleotide sequence ID" value="NZ_NSGO01000002.1"/>
</dbReference>
<keyword evidence="4 9" id="KW-0812">Transmembrane</keyword>
<evidence type="ECO:0000313" key="13">
    <source>
        <dbReference type="EMBL" id="PAT11350.1"/>
    </source>
</evidence>
<evidence type="ECO:0000256" key="6">
    <source>
        <dbReference type="ARBA" id="ARBA00022989"/>
    </source>
</evidence>
<keyword evidence="5 9" id="KW-0653">Protein transport</keyword>
<evidence type="ECO:0000256" key="10">
    <source>
        <dbReference type="SAM" id="MobiDB-lite"/>
    </source>
</evidence>
<evidence type="ECO:0000256" key="1">
    <source>
        <dbReference type="ARBA" id="ARBA00004167"/>
    </source>
</evidence>
<dbReference type="AlphaFoldDB" id="A0AB36RND5"/>
<comment type="subunit">
    <text evidence="9">The Tat system comprises two distinct complexes: a TatABC complex, containing multiple copies of TatA, TatB and TatC subunits, and a separate TatA complex, containing only TatA subunits. Substrates initially bind to the TatABC complex, which probably triggers association of the separate TatA complex to form the active translocon.</text>
</comment>
<dbReference type="EMBL" id="NSGO01000002">
    <property type="protein sequence ID" value="PAT06859.1"/>
    <property type="molecule type" value="Genomic_DNA"/>
</dbReference>
<dbReference type="InterPro" id="IPR003369">
    <property type="entry name" value="TatA/B/E"/>
</dbReference>
<reference evidence="14 15" key="1">
    <citation type="submission" date="2017-08" db="EMBL/GenBank/DDBJ databases">
        <title>Whole genome sequences of 6 clinical strains closest to Corynebacterium imitans.</title>
        <authorList>
            <person name="Bernier A.-M."/>
            <person name="Burdz T."/>
            <person name="Bernard K."/>
        </authorList>
    </citation>
    <scope>NUCLEOTIDE SEQUENCE [LARGE SCALE GENOMIC DNA]</scope>
    <source>
        <strain evidence="13 14">NML92-0415</strain>
        <strain evidence="12 15">NML93-0607</strain>
    </source>
</reference>
<evidence type="ECO:0000256" key="4">
    <source>
        <dbReference type="ARBA" id="ARBA00022692"/>
    </source>
</evidence>
<proteinExistence type="inferred from homology"/>
<dbReference type="GO" id="GO:0033281">
    <property type="term" value="C:TAT protein transport complex"/>
    <property type="evidence" value="ECO:0007669"/>
    <property type="project" value="UniProtKB-UniRule"/>
</dbReference>
<keyword evidence="6 9" id="KW-1133">Transmembrane helix</keyword>
<sequence>MFSNIGWGEIFFILIIGLIVIGPERLPGVIQDVRAAIYAARKAINNAKAELNGEFEEFEEFRAPMQKVSKYAAMGPKRAMAQMLFDDDVKDANAPGHTDPREALRDDPQARTPKPPVNPGEPGGGSTRQVARRDAQGKRKPDASGGGFSWADIT</sequence>
<evidence type="ECO:0000256" key="9">
    <source>
        <dbReference type="HAMAP-Rule" id="MF_00237"/>
    </source>
</evidence>
<accession>A0AB36RND5</accession>
<dbReference type="Pfam" id="PF02416">
    <property type="entry name" value="TatA_B_E"/>
    <property type="match status" value="1"/>
</dbReference>
<comment type="function">
    <text evidence="9">Part of the twin-arginine translocation (Tat) system that transports large folded proteins containing a characteristic twin-arginine motif in their signal peptide across membranes. Together with TatC, TatB is part of a receptor directly interacting with Tat signal peptides. TatB may form an oligomeric binding site that transiently accommodates folded Tat precursor proteins before their translocation.</text>
</comment>
<evidence type="ECO:0000256" key="5">
    <source>
        <dbReference type="ARBA" id="ARBA00022927"/>
    </source>
</evidence>
<dbReference type="GO" id="GO:0008320">
    <property type="term" value="F:protein transmembrane transporter activity"/>
    <property type="evidence" value="ECO:0007669"/>
    <property type="project" value="UniProtKB-UniRule"/>
</dbReference>
<keyword evidence="15" id="KW-1185">Reference proteome</keyword>
<organism evidence="13 14">
    <name type="scientific">Corynebacterium hadale</name>
    <dbReference type="NCBI Taxonomy" id="2026255"/>
    <lineage>
        <taxon>Bacteria</taxon>
        <taxon>Bacillati</taxon>
        <taxon>Actinomycetota</taxon>
        <taxon>Actinomycetes</taxon>
        <taxon>Mycobacteriales</taxon>
        <taxon>Corynebacteriaceae</taxon>
        <taxon>Corynebacterium</taxon>
    </lineage>
</organism>
<evidence type="ECO:0000313" key="12">
    <source>
        <dbReference type="EMBL" id="PAT06859.1"/>
    </source>
</evidence>
<dbReference type="NCBIfam" id="TIGR01410">
    <property type="entry name" value="tatB"/>
    <property type="match status" value="1"/>
</dbReference>
<comment type="caution">
    <text evidence="13">The sequence shown here is derived from an EMBL/GenBank/DDBJ whole genome shotgun (WGS) entry which is preliminary data.</text>
</comment>
<keyword evidence="2 9" id="KW-0813">Transport</keyword>
<evidence type="ECO:0000313" key="15">
    <source>
        <dbReference type="Proteomes" id="UP000218281"/>
    </source>
</evidence>
<feature type="transmembrane region" description="Helical" evidence="11">
    <location>
        <begin position="6"/>
        <end position="22"/>
    </location>
</feature>